<gene>
    <name evidence="2" type="ORF">SPRG_11272</name>
</gene>
<dbReference type="Proteomes" id="UP000030745">
    <property type="component" value="Unassembled WGS sequence"/>
</dbReference>
<dbReference type="AlphaFoldDB" id="A0A067C3X1"/>
<dbReference type="STRING" id="695850.A0A067C3X1"/>
<keyword evidence="3" id="KW-1185">Reference proteome</keyword>
<dbReference type="VEuPathDB" id="FungiDB:SPRG_11272"/>
<dbReference type="KEGG" id="spar:SPRG_11272"/>
<dbReference type="OrthoDB" id="10342515at2759"/>
<sequence length="137" mass="15406">MVTDAKVRGDWPRRDYSKPWLASPCKLPSSHARATFHDDLSGAARTVEPQWNSSPPEPPRILKHQLLCKSPLPVSAPVPCLLSTAKASRADKVSAGITKPTLLALRRQVETRLAQDRDEERREKNEWWWASQTSTPS</sequence>
<reference evidence="2 3" key="1">
    <citation type="journal article" date="2013" name="PLoS Genet.">
        <title>Distinctive expansion of potential virulence genes in the genome of the oomycete fish pathogen Saprolegnia parasitica.</title>
        <authorList>
            <person name="Jiang R.H."/>
            <person name="de Bruijn I."/>
            <person name="Haas B.J."/>
            <person name="Belmonte R."/>
            <person name="Lobach L."/>
            <person name="Christie J."/>
            <person name="van den Ackerveken G."/>
            <person name="Bottin A."/>
            <person name="Bulone V."/>
            <person name="Diaz-Moreno S.M."/>
            <person name="Dumas B."/>
            <person name="Fan L."/>
            <person name="Gaulin E."/>
            <person name="Govers F."/>
            <person name="Grenville-Briggs L.J."/>
            <person name="Horner N.R."/>
            <person name="Levin J.Z."/>
            <person name="Mammella M."/>
            <person name="Meijer H.J."/>
            <person name="Morris P."/>
            <person name="Nusbaum C."/>
            <person name="Oome S."/>
            <person name="Phillips A.J."/>
            <person name="van Rooyen D."/>
            <person name="Rzeszutek E."/>
            <person name="Saraiva M."/>
            <person name="Secombes C.J."/>
            <person name="Seidl M.F."/>
            <person name="Snel B."/>
            <person name="Stassen J.H."/>
            <person name="Sykes S."/>
            <person name="Tripathy S."/>
            <person name="van den Berg H."/>
            <person name="Vega-Arreguin J.C."/>
            <person name="Wawra S."/>
            <person name="Young S.K."/>
            <person name="Zeng Q."/>
            <person name="Dieguez-Uribeondo J."/>
            <person name="Russ C."/>
            <person name="Tyler B.M."/>
            <person name="van West P."/>
        </authorList>
    </citation>
    <scope>NUCLEOTIDE SEQUENCE [LARGE SCALE GENOMIC DNA]</scope>
    <source>
        <strain evidence="2 3">CBS 223.65</strain>
    </source>
</reference>
<dbReference type="EMBL" id="KK583249">
    <property type="protein sequence ID" value="KDO23840.1"/>
    <property type="molecule type" value="Genomic_DNA"/>
</dbReference>
<protein>
    <submittedName>
        <fullName evidence="2">Uncharacterized protein</fullName>
    </submittedName>
</protein>
<name>A0A067C3X1_SAPPC</name>
<dbReference type="GeneID" id="24133320"/>
<proteinExistence type="predicted"/>
<evidence type="ECO:0000256" key="1">
    <source>
        <dbReference type="SAM" id="MobiDB-lite"/>
    </source>
</evidence>
<dbReference type="OMA" id="NEWWWAS"/>
<accession>A0A067C3X1</accession>
<feature type="compositionally biased region" description="Basic and acidic residues" evidence="1">
    <location>
        <begin position="111"/>
        <end position="126"/>
    </location>
</feature>
<evidence type="ECO:0000313" key="2">
    <source>
        <dbReference type="EMBL" id="KDO23840.1"/>
    </source>
</evidence>
<feature type="region of interest" description="Disordered" evidence="1">
    <location>
        <begin position="111"/>
        <end position="137"/>
    </location>
</feature>
<feature type="non-terminal residue" evidence="2">
    <location>
        <position position="1"/>
    </location>
</feature>
<organism evidence="2 3">
    <name type="scientific">Saprolegnia parasitica (strain CBS 223.65)</name>
    <dbReference type="NCBI Taxonomy" id="695850"/>
    <lineage>
        <taxon>Eukaryota</taxon>
        <taxon>Sar</taxon>
        <taxon>Stramenopiles</taxon>
        <taxon>Oomycota</taxon>
        <taxon>Saprolegniomycetes</taxon>
        <taxon>Saprolegniales</taxon>
        <taxon>Saprolegniaceae</taxon>
        <taxon>Saprolegnia</taxon>
    </lineage>
</organism>
<evidence type="ECO:0000313" key="3">
    <source>
        <dbReference type="Proteomes" id="UP000030745"/>
    </source>
</evidence>
<dbReference type="RefSeq" id="XP_012205473.1">
    <property type="nucleotide sequence ID" value="XM_012350083.1"/>
</dbReference>